<evidence type="ECO:0000256" key="1">
    <source>
        <dbReference type="SAM" id="Phobius"/>
    </source>
</evidence>
<evidence type="ECO:0000313" key="3">
    <source>
        <dbReference type="Proteomes" id="UP001149821"/>
    </source>
</evidence>
<accession>A0ABT5QGX6</accession>
<keyword evidence="3" id="KW-1185">Reference proteome</keyword>
<keyword evidence="1" id="KW-0812">Transmembrane</keyword>
<dbReference type="EMBL" id="JAJUBB010000002">
    <property type="protein sequence ID" value="MDD1780218.1"/>
    <property type="molecule type" value="Genomic_DNA"/>
</dbReference>
<comment type="caution">
    <text evidence="2">The sequence shown here is derived from an EMBL/GenBank/DDBJ whole genome shotgun (WGS) entry which is preliminary data.</text>
</comment>
<feature type="transmembrane region" description="Helical" evidence="1">
    <location>
        <begin position="100"/>
        <end position="123"/>
    </location>
</feature>
<evidence type="ECO:0000313" key="2">
    <source>
        <dbReference type="EMBL" id="MDD1780218.1"/>
    </source>
</evidence>
<keyword evidence="1" id="KW-0472">Membrane</keyword>
<feature type="transmembrane region" description="Helical" evidence="1">
    <location>
        <begin position="135"/>
        <end position="157"/>
    </location>
</feature>
<proteinExistence type="predicted"/>
<organism evidence="2 3">
    <name type="scientific">Enterovibrio qingdaonensis</name>
    <dbReference type="NCBI Taxonomy" id="2899818"/>
    <lineage>
        <taxon>Bacteria</taxon>
        <taxon>Pseudomonadati</taxon>
        <taxon>Pseudomonadota</taxon>
        <taxon>Gammaproteobacteria</taxon>
        <taxon>Vibrionales</taxon>
        <taxon>Vibrionaceae</taxon>
        <taxon>Enterovibrio</taxon>
    </lineage>
</organism>
<feature type="transmembrane region" description="Helical" evidence="1">
    <location>
        <begin position="66"/>
        <end position="88"/>
    </location>
</feature>
<sequence length="176" mass="19578">MLVKKLLLQASATLAGLFTFAAYFKILQSTLSQEALGNTLMWLFDVSWIRDFLTAHPRIDFNTLSVLAGLLQSTTLSLIAALIVLVIMKGLPRLIPFSDYVVLGTLMGSLYYIVIAMFGYHLALKVSPYSLYASHSYGTLITVLTWTLPFVIALLTVTMRLRNTTSKVSRINKPLI</sequence>
<dbReference type="RefSeq" id="WP_274140192.1">
    <property type="nucleotide sequence ID" value="NZ_JAJUBB010000002.1"/>
</dbReference>
<keyword evidence="1" id="KW-1133">Transmembrane helix</keyword>
<protein>
    <submittedName>
        <fullName evidence="2">Uncharacterized protein</fullName>
    </submittedName>
</protein>
<reference evidence="2" key="1">
    <citation type="submission" date="2021-12" db="EMBL/GenBank/DDBJ databases">
        <title>Enterovibrio ZSDZ35 sp. nov. and Enterovibrio ZSDZ42 sp. nov., isolated from coastal seawater in Qingdao.</title>
        <authorList>
            <person name="Zhang P."/>
        </authorList>
    </citation>
    <scope>NUCLEOTIDE SEQUENCE</scope>
    <source>
        <strain evidence="2">ZSDZ35</strain>
    </source>
</reference>
<name>A0ABT5QGX6_9GAMM</name>
<dbReference type="Proteomes" id="UP001149821">
    <property type="component" value="Unassembled WGS sequence"/>
</dbReference>
<gene>
    <name evidence="2" type="ORF">LRP49_03295</name>
</gene>